<reference evidence="1 2" key="1">
    <citation type="journal article" date="2015" name="Genome Biol. Evol.">
        <title>Phylogenomic analyses indicate that early fungi evolved digesting cell walls of algal ancestors of land plants.</title>
        <authorList>
            <person name="Chang Y."/>
            <person name="Wang S."/>
            <person name="Sekimoto S."/>
            <person name="Aerts A.L."/>
            <person name="Choi C."/>
            <person name="Clum A."/>
            <person name="LaButti K.M."/>
            <person name="Lindquist E.A."/>
            <person name="Yee Ngan C."/>
            <person name="Ohm R.A."/>
            <person name="Salamov A.A."/>
            <person name="Grigoriev I.V."/>
            <person name="Spatafora J.W."/>
            <person name="Berbee M.L."/>
        </authorList>
    </citation>
    <scope>NUCLEOTIDE SEQUENCE [LARGE SCALE GENOMIC DNA]</scope>
    <source>
        <strain evidence="1 2">JEL478</strain>
    </source>
</reference>
<accession>A0A139B0L2</accession>
<keyword evidence="2" id="KW-1185">Reference proteome</keyword>
<gene>
    <name evidence="1" type="ORF">M427DRAFT_50839</name>
</gene>
<dbReference type="AlphaFoldDB" id="A0A139B0L2"/>
<sequence length="58" mass="6562">MLEKLFTRYNALNCTGGELLDEMEKWEGLKAVMVTSRWTKRNSLNDVGNTDTNTGCCC</sequence>
<dbReference type="EMBL" id="KQ965731">
    <property type="protein sequence ID" value="KXS22536.1"/>
    <property type="molecule type" value="Genomic_DNA"/>
</dbReference>
<dbReference type="Proteomes" id="UP000070544">
    <property type="component" value="Unassembled WGS sequence"/>
</dbReference>
<evidence type="ECO:0000313" key="2">
    <source>
        <dbReference type="Proteomes" id="UP000070544"/>
    </source>
</evidence>
<proteinExistence type="predicted"/>
<protein>
    <submittedName>
        <fullName evidence="1">Uncharacterized protein</fullName>
    </submittedName>
</protein>
<evidence type="ECO:0000313" key="1">
    <source>
        <dbReference type="EMBL" id="KXS22536.1"/>
    </source>
</evidence>
<organism evidence="1 2">
    <name type="scientific">Gonapodya prolifera (strain JEL478)</name>
    <name type="common">Monoblepharis prolifera</name>
    <dbReference type="NCBI Taxonomy" id="1344416"/>
    <lineage>
        <taxon>Eukaryota</taxon>
        <taxon>Fungi</taxon>
        <taxon>Fungi incertae sedis</taxon>
        <taxon>Chytridiomycota</taxon>
        <taxon>Chytridiomycota incertae sedis</taxon>
        <taxon>Monoblepharidomycetes</taxon>
        <taxon>Monoblepharidales</taxon>
        <taxon>Gonapodyaceae</taxon>
        <taxon>Gonapodya</taxon>
    </lineage>
</organism>
<name>A0A139B0L2_GONPJ</name>